<dbReference type="EMBL" id="LNQE01000418">
    <property type="protein sequence ID" value="KUG26709.1"/>
    <property type="molecule type" value="Genomic_DNA"/>
</dbReference>
<reference evidence="1" key="1">
    <citation type="journal article" date="2015" name="Proc. Natl. Acad. Sci. U.S.A.">
        <title>Networks of energetic and metabolic interactions define dynamics in microbial communities.</title>
        <authorList>
            <person name="Embree M."/>
            <person name="Liu J.K."/>
            <person name="Al-Bassam M.M."/>
            <person name="Zengler K."/>
        </authorList>
    </citation>
    <scope>NUCLEOTIDE SEQUENCE</scope>
</reference>
<comment type="caution">
    <text evidence="1">The sequence shown here is derived from an EMBL/GenBank/DDBJ whole genome shotgun (WGS) entry which is preliminary data.</text>
</comment>
<evidence type="ECO:0000313" key="1">
    <source>
        <dbReference type="EMBL" id="KUG26709.1"/>
    </source>
</evidence>
<gene>
    <name evidence="1" type="ORF">ASZ90_003450</name>
</gene>
<accession>A0A0W8G0S0</accession>
<organism evidence="1">
    <name type="scientific">hydrocarbon metagenome</name>
    <dbReference type="NCBI Taxonomy" id="938273"/>
    <lineage>
        <taxon>unclassified sequences</taxon>
        <taxon>metagenomes</taxon>
        <taxon>ecological metagenomes</taxon>
    </lineage>
</organism>
<protein>
    <submittedName>
        <fullName evidence="1">Uncharacterized protein</fullName>
    </submittedName>
</protein>
<proteinExistence type="predicted"/>
<name>A0A0W8G0S0_9ZZZZ</name>
<dbReference type="AlphaFoldDB" id="A0A0W8G0S0"/>
<sequence length="75" mass="8696">MTTSEKIDLLAIESKLQNIEANARLLHLRVREVLNKKTIEKNDIEEIQQIADLLTDYFLDTDQLLVDTLKLKDNS</sequence>